<dbReference type="RefSeq" id="XP_022656418.1">
    <property type="nucleotide sequence ID" value="XM_022800683.1"/>
</dbReference>
<dbReference type="InterPro" id="IPR003165">
    <property type="entry name" value="Piwi"/>
</dbReference>
<dbReference type="GO" id="GO:0034587">
    <property type="term" value="P:piRNA processing"/>
    <property type="evidence" value="ECO:0007669"/>
    <property type="project" value="UniProtKB-ARBA"/>
</dbReference>
<dbReference type="SMART" id="SM01163">
    <property type="entry name" value="DUF1785"/>
    <property type="match status" value="1"/>
</dbReference>
<dbReference type="RefSeq" id="XP_022656437.1">
    <property type="nucleotide sequence ID" value="XM_022800702.1"/>
</dbReference>
<dbReference type="Gene3D" id="3.30.420.10">
    <property type="entry name" value="Ribonuclease H-like superfamily/Ribonuclease H"/>
    <property type="match status" value="1"/>
</dbReference>
<reference evidence="4" key="1">
    <citation type="submission" date="2021-01" db="UniProtKB">
        <authorList>
            <consortium name="EnsemblMetazoa"/>
        </authorList>
    </citation>
    <scope>IDENTIFICATION</scope>
</reference>
<dbReference type="PROSITE" id="PS50821">
    <property type="entry name" value="PAZ"/>
    <property type="match status" value="1"/>
</dbReference>
<dbReference type="Proteomes" id="UP000594260">
    <property type="component" value="Unplaced"/>
</dbReference>
<dbReference type="SMART" id="SM00949">
    <property type="entry name" value="PAZ"/>
    <property type="match status" value="1"/>
</dbReference>
<dbReference type="Pfam" id="PF16486">
    <property type="entry name" value="ArgoN"/>
    <property type="match status" value="1"/>
</dbReference>
<dbReference type="Pfam" id="PF08699">
    <property type="entry name" value="ArgoL1"/>
    <property type="match status" value="1"/>
</dbReference>
<dbReference type="InParanoid" id="A0A7M7JS87"/>
<dbReference type="Pfam" id="PF02170">
    <property type="entry name" value="PAZ"/>
    <property type="match status" value="1"/>
</dbReference>
<evidence type="ECO:0000313" key="4">
    <source>
        <dbReference type="EnsemblMetazoa" id="XP_022656426"/>
    </source>
</evidence>
<dbReference type="GeneID" id="111248399"/>
<dbReference type="OrthoDB" id="6491976at2759"/>
<dbReference type="AlphaFoldDB" id="A0A7M7JS87"/>
<feature type="domain" description="PAZ" evidence="2">
    <location>
        <begin position="227"/>
        <end position="341"/>
    </location>
</feature>
<dbReference type="EnsemblMetazoa" id="XM_022800683">
    <property type="protein sequence ID" value="XP_022656418"/>
    <property type="gene ID" value="LOC111248399"/>
</dbReference>
<dbReference type="PROSITE" id="PS50822">
    <property type="entry name" value="PIWI"/>
    <property type="match status" value="1"/>
</dbReference>
<sequence length="867" mass="97547">MVLNESIKAMQKLLQVLKVGEVPQRSSMGTQGKPIALVSNLYGVSTSLSNVFHYHINIVASHDSSKNQRPISTATNRRIVHELARTTCLDGCVPAYDGRSNLYLAQLLPAQHVSAVVSIASEPDACMDEFAHRSRYEVRIQFVATIPLNELRPEVLQALDVVVRTGSAMAKNTVAVGRSFFTRQPGDFLIGPCREMWFGYYSSIRSGQCKPLLNVNISATVFHESLSLIDYVVKFLNKMDAEQLNKGLVDYERRKLEQELCAVKIEVTHLPYKRRYKISGISRKPVSQCIIQMEGRSVSVMQYFAEQYNIVLKYPELQCVLTKGRDDSTNFIPMEVCKTIVGQHAKIVGSNERTQLIRKTAIKPVDRFKMIDESVHRIFEIEGRELMKEFGIKVNQKPERVNGRVLPAPKIRTGTKQVSPIEGQWKTDAFLVGADVDCWGIVDCHGAHRRAEFVRSLQDVGRKLGMNMPSPLFVKTYRSKHSPYNILSEIKSTFPKTKLTIFILGRGTSYETIKQISENNSELVMMTQCVRGLNIDSRKFGMNFVTNILMKINSKMGGINNGLVPVLLPEALSKPFIVFGADVSHPGPLSDKRPSIAAVVGSLDYIPSKYHCVTSFQQSRTNNRLEYIANLKDMVKECLQEFYRTNRTKPLHLFFFRDGVSEGQFPTVRAFEVLQIRLACKELEDAYEPSLTFLVVQKRHHVRFRPEFACDGQGTCGNIPAGTVVEGTVTHPTNFDFFLCSHAGLQGTSRPAHYQVIHDDVNMSPDELQAVSYNLCHTYGRCSKSVSIPAPVYYAHLAAARSRNHLKALDDKRDSSFSDSSNSADQLTQLKLHASMICESLRRDTSDSSGFVTEDLTWLAIICRCWL</sequence>
<dbReference type="Gene3D" id="2.170.260.10">
    <property type="entry name" value="paz domain"/>
    <property type="match status" value="1"/>
</dbReference>
<dbReference type="Pfam" id="PF16488">
    <property type="entry name" value="ArgoL2"/>
    <property type="match status" value="1"/>
</dbReference>
<dbReference type="CDD" id="cd04657">
    <property type="entry name" value="Piwi_ago-like"/>
    <property type="match status" value="1"/>
</dbReference>
<dbReference type="SUPFAM" id="SSF53098">
    <property type="entry name" value="Ribonuclease H-like"/>
    <property type="match status" value="1"/>
</dbReference>
<evidence type="ECO:0000259" key="2">
    <source>
        <dbReference type="PROSITE" id="PS50821"/>
    </source>
</evidence>
<dbReference type="InterPro" id="IPR032472">
    <property type="entry name" value="ArgoL2"/>
</dbReference>
<feature type="domain" description="Piwi" evidence="3">
    <location>
        <begin position="527"/>
        <end position="807"/>
    </location>
</feature>
<dbReference type="InterPro" id="IPR003100">
    <property type="entry name" value="PAZ_dom"/>
</dbReference>
<proteinExistence type="inferred from homology"/>
<evidence type="ECO:0000313" key="5">
    <source>
        <dbReference type="Proteomes" id="UP000594260"/>
    </source>
</evidence>
<dbReference type="InterPro" id="IPR012337">
    <property type="entry name" value="RNaseH-like_sf"/>
</dbReference>
<keyword evidence="5" id="KW-1185">Reference proteome</keyword>
<comment type="similarity">
    <text evidence="1">Belongs to the argonaute family.</text>
</comment>
<name>A0A7M7JS87_VARDE</name>
<dbReference type="OMA" id="THYVILH"/>
<dbReference type="EnsemblMetazoa" id="XM_022800702">
    <property type="protein sequence ID" value="XP_022656437"/>
    <property type="gene ID" value="LOC111248399"/>
</dbReference>
<evidence type="ECO:0000259" key="3">
    <source>
        <dbReference type="PROSITE" id="PS50822"/>
    </source>
</evidence>
<dbReference type="InterPro" id="IPR045246">
    <property type="entry name" value="Piwi_ago-like"/>
</dbReference>
<organism evidence="4 5">
    <name type="scientific">Varroa destructor</name>
    <name type="common">Honeybee mite</name>
    <dbReference type="NCBI Taxonomy" id="109461"/>
    <lineage>
        <taxon>Eukaryota</taxon>
        <taxon>Metazoa</taxon>
        <taxon>Ecdysozoa</taxon>
        <taxon>Arthropoda</taxon>
        <taxon>Chelicerata</taxon>
        <taxon>Arachnida</taxon>
        <taxon>Acari</taxon>
        <taxon>Parasitiformes</taxon>
        <taxon>Mesostigmata</taxon>
        <taxon>Gamasina</taxon>
        <taxon>Dermanyssoidea</taxon>
        <taxon>Varroidae</taxon>
        <taxon>Varroa</taxon>
    </lineage>
</organism>
<dbReference type="CDD" id="cd02846">
    <property type="entry name" value="PAZ_argonaute_like"/>
    <property type="match status" value="1"/>
</dbReference>
<dbReference type="Pfam" id="PF02171">
    <property type="entry name" value="Piwi"/>
    <property type="match status" value="1"/>
</dbReference>
<dbReference type="InterPro" id="IPR036397">
    <property type="entry name" value="RNaseH_sf"/>
</dbReference>
<dbReference type="SMART" id="SM00950">
    <property type="entry name" value="Piwi"/>
    <property type="match status" value="1"/>
</dbReference>
<protein>
    <submittedName>
        <fullName evidence="4">Uncharacterized protein</fullName>
    </submittedName>
</protein>
<dbReference type="SUPFAM" id="SSF101690">
    <property type="entry name" value="PAZ domain"/>
    <property type="match status" value="1"/>
</dbReference>
<dbReference type="Gene3D" id="3.40.50.2300">
    <property type="match status" value="1"/>
</dbReference>
<dbReference type="PANTHER" id="PTHR22891">
    <property type="entry name" value="EUKARYOTIC TRANSLATION INITIATION FACTOR 2C"/>
    <property type="match status" value="1"/>
</dbReference>
<dbReference type="InterPro" id="IPR014811">
    <property type="entry name" value="ArgoL1"/>
</dbReference>
<dbReference type="InterPro" id="IPR032474">
    <property type="entry name" value="Argonaute_N"/>
</dbReference>
<dbReference type="KEGG" id="vde:111248399"/>
<evidence type="ECO:0000256" key="1">
    <source>
        <dbReference type="RuleBase" id="RU361178"/>
    </source>
</evidence>
<dbReference type="GO" id="GO:0003723">
    <property type="term" value="F:RNA binding"/>
    <property type="evidence" value="ECO:0007669"/>
    <property type="project" value="InterPro"/>
</dbReference>
<dbReference type="InterPro" id="IPR036085">
    <property type="entry name" value="PAZ_dom_sf"/>
</dbReference>
<accession>A0A7M7JS87</accession>
<dbReference type="EnsemblMetazoa" id="XM_022800691">
    <property type="protein sequence ID" value="XP_022656426"/>
    <property type="gene ID" value="LOC111248399"/>
</dbReference>
<dbReference type="RefSeq" id="XP_022656426.1">
    <property type="nucleotide sequence ID" value="XM_022800691.1"/>
</dbReference>